<dbReference type="RefSeq" id="WP_253757697.1">
    <property type="nucleotide sequence ID" value="NZ_JAMZDZ010000001.1"/>
</dbReference>
<dbReference type="PANTHER" id="PTHR33886">
    <property type="entry name" value="UNSATURATED RHAMNOGALACTURONAN HYDROLASE (EUROFUNG)"/>
    <property type="match status" value="1"/>
</dbReference>
<dbReference type="Proteomes" id="UP001595816">
    <property type="component" value="Unassembled WGS sequence"/>
</dbReference>
<protein>
    <submittedName>
        <fullName evidence="3">Glycoside hydrolase family 88 protein</fullName>
    </submittedName>
</protein>
<dbReference type="GO" id="GO:0016787">
    <property type="term" value="F:hydrolase activity"/>
    <property type="evidence" value="ECO:0007669"/>
    <property type="project" value="UniProtKB-KW"/>
</dbReference>
<dbReference type="InterPro" id="IPR052043">
    <property type="entry name" value="PolySaccharide_Degr_Enz"/>
</dbReference>
<dbReference type="InterPro" id="IPR010905">
    <property type="entry name" value="Glyco_hydro_88"/>
</dbReference>
<evidence type="ECO:0000313" key="3">
    <source>
        <dbReference type="EMBL" id="MFC4130543.1"/>
    </source>
</evidence>
<keyword evidence="1 3" id="KW-0378">Hydrolase</keyword>
<sequence>MERRTLLKATAFAPLASTSRLQPTGQGTGESQESAVQAQGLPSRQAILDQVRLVQTYWIGTHRNPGDNKWARATYFSGHQAAYRATGENLRYAQKWSQQNAYALNGGTTTRNADNQCAGQAYYDLFDIDHDASHLTAINESIRLMVFGSNQSNSDWWWCDALHMAMPVFARVRTHTGDPAYGDKLWTLFSYTKNLLWDAGDHLWYRDANYVYPTGGQCLSPNGKKVFWSRGNGWVLAGLAKTHALLPVSDPRRADYAALFQQHAAGLLPVQRSDGFWNVNLADPLHRPGPETSGTAFFTFGLAYGIRAGLLDPTIYLPAATNAWNGMTAVAVRSDGLLGYVQGTGANPDSSQPVTSTSTADFGVGAFLLAGTELAKLTS</sequence>
<dbReference type="EMBL" id="JBHSAY010000005">
    <property type="protein sequence ID" value="MFC4130543.1"/>
    <property type="molecule type" value="Genomic_DNA"/>
</dbReference>
<dbReference type="SUPFAM" id="SSF48208">
    <property type="entry name" value="Six-hairpin glycosidases"/>
    <property type="match status" value="1"/>
</dbReference>
<organism evidence="3 4">
    <name type="scientific">Hamadaea flava</name>
    <dbReference type="NCBI Taxonomy" id="1742688"/>
    <lineage>
        <taxon>Bacteria</taxon>
        <taxon>Bacillati</taxon>
        <taxon>Actinomycetota</taxon>
        <taxon>Actinomycetes</taxon>
        <taxon>Micromonosporales</taxon>
        <taxon>Micromonosporaceae</taxon>
        <taxon>Hamadaea</taxon>
    </lineage>
</organism>
<gene>
    <name evidence="3" type="ORF">ACFOZ4_07995</name>
</gene>
<dbReference type="Pfam" id="PF07470">
    <property type="entry name" value="Glyco_hydro_88"/>
    <property type="match status" value="1"/>
</dbReference>
<comment type="caution">
    <text evidence="3">The sequence shown here is derived from an EMBL/GenBank/DDBJ whole genome shotgun (WGS) entry which is preliminary data.</text>
</comment>
<feature type="region of interest" description="Disordered" evidence="2">
    <location>
        <begin position="17"/>
        <end position="41"/>
    </location>
</feature>
<keyword evidence="4" id="KW-1185">Reference proteome</keyword>
<evidence type="ECO:0000256" key="2">
    <source>
        <dbReference type="SAM" id="MobiDB-lite"/>
    </source>
</evidence>
<accession>A0ABV8LIT4</accession>
<dbReference type="InterPro" id="IPR008928">
    <property type="entry name" value="6-hairpin_glycosidase_sf"/>
</dbReference>
<dbReference type="PANTHER" id="PTHR33886:SF8">
    <property type="entry name" value="UNSATURATED RHAMNOGALACTURONAN HYDROLASE (EUROFUNG)"/>
    <property type="match status" value="1"/>
</dbReference>
<evidence type="ECO:0000256" key="1">
    <source>
        <dbReference type="ARBA" id="ARBA00022801"/>
    </source>
</evidence>
<dbReference type="Gene3D" id="1.50.10.10">
    <property type="match status" value="1"/>
</dbReference>
<evidence type="ECO:0000313" key="4">
    <source>
        <dbReference type="Proteomes" id="UP001595816"/>
    </source>
</evidence>
<dbReference type="InterPro" id="IPR012341">
    <property type="entry name" value="6hp_glycosidase-like_sf"/>
</dbReference>
<name>A0ABV8LIT4_9ACTN</name>
<proteinExistence type="predicted"/>
<reference evidence="4" key="1">
    <citation type="journal article" date="2019" name="Int. J. Syst. Evol. Microbiol.">
        <title>The Global Catalogue of Microorganisms (GCM) 10K type strain sequencing project: providing services to taxonomists for standard genome sequencing and annotation.</title>
        <authorList>
            <consortium name="The Broad Institute Genomics Platform"/>
            <consortium name="The Broad Institute Genome Sequencing Center for Infectious Disease"/>
            <person name="Wu L."/>
            <person name="Ma J."/>
        </authorList>
    </citation>
    <scope>NUCLEOTIDE SEQUENCE [LARGE SCALE GENOMIC DNA]</scope>
    <source>
        <strain evidence="4">CGMCC 4.7289</strain>
    </source>
</reference>